<sequence>MPKRKKTFPCGHKGYGQICHRCTHNQVVERVSLQNQTAKRQAKQAWLASFEQDPIDLSMLPKHVVLKARQIIAELQHHCNYTDFGGKRLRHDRFIISIPITRHYRMLCRDCGNILVPQAVLSHEDYNVCKPGG</sequence>
<dbReference type="STRING" id="1781255.BH720_18505"/>
<evidence type="ECO:0000259" key="1">
    <source>
        <dbReference type="Pfam" id="PF24730"/>
    </source>
</evidence>
<dbReference type="Pfam" id="PF24730">
    <property type="entry name" value="DUF7682"/>
    <property type="match status" value="1"/>
</dbReference>
<evidence type="ECO:0000313" key="3">
    <source>
        <dbReference type="EMBL" id="OEJ73702.1"/>
    </source>
</evidence>
<accession>A0A1E5QG87</accession>
<feature type="domain" description="ParE-like toxin" evidence="2">
    <location>
        <begin position="62"/>
        <end position="128"/>
    </location>
</feature>
<dbReference type="Pfam" id="PF24732">
    <property type="entry name" value="ParE_like"/>
    <property type="match status" value="1"/>
</dbReference>
<dbReference type="InterPro" id="IPR056925">
    <property type="entry name" value="ParE-like"/>
</dbReference>
<gene>
    <name evidence="3" type="ORF">BH720_18505</name>
</gene>
<name>A0A1E5QG87_9CYAN</name>
<dbReference type="OrthoDB" id="467181at2"/>
<comment type="caution">
    <text evidence="3">The sequence shown here is derived from an EMBL/GenBank/DDBJ whole genome shotgun (WGS) entry which is preliminary data.</text>
</comment>
<dbReference type="RefSeq" id="WP_069968706.1">
    <property type="nucleotide sequence ID" value="NZ_CM124774.1"/>
</dbReference>
<organism evidence="3">
    <name type="scientific">Desertifilum tharense IPPAS B-1220</name>
    <dbReference type="NCBI Taxonomy" id="1781255"/>
    <lineage>
        <taxon>Bacteria</taxon>
        <taxon>Bacillati</taxon>
        <taxon>Cyanobacteriota</taxon>
        <taxon>Cyanophyceae</taxon>
        <taxon>Desertifilales</taxon>
        <taxon>Desertifilaceae</taxon>
        <taxon>Desertifilum</taxon>
    </lineage>
</organism>
<dbReference type="EMBL" id="MJGC01000081">
    <property type="protein sequence ID" value="OEJ73702.1"/>
    <property type="molecule type" value="Genomic_DNA"/>
</dbReference>
<dbReference type="AlphaFoldDB" id="A0A1E5QG87"/>
<protein>
    <submittedName>
        <fullName evidence="3">Uncharacterized protein</fullName>
    </submittedName>
</protein>
<dbReference type="InterPro" id="IPR056099">
    <property type="entry name" value="DUF7682"/>
</dbReference>
<reference evidence="3" key="1">
    <citation type="submission" date="2016-09" db="EMBL/GenBank/DDBJ databases">
        <title>Draft genome of thermotolerant cyanobacterium Desertifilum sp. strain IPPAS B-1220.</title>
        <authorList>
            <person name="Sinetova M.A."/>
            <person name="Bolakhan K."/>
            <person name="Zayadan B.K."/>
            <person name="Mironov K.S."/>
            <person name="Ustinova V."/>
            <person name="Kupriyanova E.V."/>
            <person name="Sidorov R.A."/>
            <person name="Skrypnik A.N."/>
            <person name="Gogoleva N.E."/>
            <person name="Gogolev Y.V."/>
            <person name="Los D.A."/>
        </authorList>
    </citation>
    <scope>NUCLEOTIDE SEQUENCE [LARGE SCALE GENOMIC DNA]</scope>
    <source>
        <strain evidence="3">IPPAS B-1220</strain>
    </source>
</reference>
<proteinExistence type="predicted"/>
<feature type="domain" description="DUF7682" evidence="1">
    <location>
        <begin position="4"/>
        <end position="26"/>
    </location>
</feature>
<evidence type="ECO:0000259" key="2">
    <source>
        <dbReference type="Pfam" id="PF24732"/>
    </source>
</evidence>